<gene>
    <name evidence="1" type="ORF">C3H57_04475</name>
</gene>
<name>A0A431EEL7_CAMJU</name>
<protein>
    <submittedName>
        <fullName evidence="1">Uncharacterized protein</fullName>
    </submittedName>
</protein>
<organism evidence="1 2">
    <name type="scientific">Campylobacter jejuni</name>
    <dbReference type="NCBI Taxonomy" id="197"/>
    <lineage>
        <taxon>Bacteria</taxon>
        <taxon>Pseudomonadati</taxon>
        <taxon>Campylobacterota</taxon>
        <taxon>Epsilonproteobacteria</taxon>
        <taxon>Campylobacterales</taxon>
        <taxon>Campylobacteraceae</taxon>
        <taxon>Campylobacter</taxon>
    </lineage>
</organism>
<evidence type="ECO:0000313" key="1">
    <source>
        <dbReference type="EMBL" id="RTJ79632.1"/>
    </source>
</evidence>
<dbReference type="Proteomes" id="UP000288507">
    <property type="component" value="Unassembled WGS sequence"/>
</dbReference>
<dbReference type="RefSeq" id="WP_126232195.1">
    <property type="nucleotide sequence ID" value="NZ_PRBV01000005.1"/>
</dbReference>
<sequence>MKRITITEREGNKILVFNLPEAKFELYINKGCKRKLENNQDIHGIVAHFTINGSKPFYYITSESSVKSIRYSDITIPVCFVQEIQANCEKLGLDYDTIYNYLTTLLPVYVLRALKCNGDVVYIALAEDMDSESSYSDYPKVG</sequence>
<accession>A0A431EEL7</accession>
<comment type="caution">
    <text evidence="1">The sequence shown here is derived from an EMBL/GenBank/DDBJ whole genome shotgun (WGS) entry which is preliminary data.</text>
</comment>
<evidence type="ECO:0000313" key="2">
    <source>
        <dbReference type="Proteomes" id="UP000288507"/>
    </source>
</evidence>
<dbReference type="EMBL" id="PRBV01000005">
    <property type="protein sequence ID" value="RTJ79632.1"/>
    <property type="molecule type" value="Genomic_DNA"/>
</dbReference>
<dbReference type="AlphaFoldDB" id="A0A431EEL7"/>
<proteinExistence type="predicted"/>
<reference evidence="1 2" key="1">
    <citation type="journal article" date="2019" name="Appl. Environ. Microbiol.">
        <title>Population genetics and characterization of Campylobacter jejuni isolates in western jackdaws and game birds in Finland.</title>
        <authorList>
            <person name="Kovanen S."/>
            <person name="Rossi M."/>
            <person name="Pohja-Mykra M."/>
            <person name="Nieminen T."/>
            <person name="Raunio-Saarnisto M."/>
            <person name="Sauvala M."/>
            <person name="Fredriksson-Ahomaa M."/>
            <person name="Hanninen M.L."/>
            <person name="Kivisto R."/>
        </authorList>
    </citation>
    <scope>NUCLEOTIDE SEQUENCE [LARGE SCALE GENOMIC DNA]</scope>
    <source>
        <strain evidence="1 2">CB313</strain>
    </source>
</reference>